<evidence type="ECO:0000313" key="2">
    <source>
        <dbReference type="Proteomes" id="UP000761264"/>
    </source>
</evidence>
<keyword evidence="2" id="KW-1185">Reference proteome</keyword>
<comment type="caution">
    <text evidence="1">The sequence shown here is derived from an EMBL/GenBank/DDBJ whole genome shotgun (WGS) entry which is preliminary data.</text>
</comment>
<dbReference type="Proteomes" id="UP000761264">
    <property type="component" value="Unassembled WGS sequence"/>
</dbReference>
<name>A0A967C4D2_9PROT</name>
<proteinExistence type="predicted"/>
<dbReference type="SUPFAM" id="SSF52540">
    <property type="entry name" value="P-loop containing nucleoside triphosphate hydrolases"/>
    <property type="match status" value="1"/>
</dbReference>
<dbReference type="RefSeq" id="WP_167223202.1">
    <property type="nucleotide sequence ID" value="NZ_JAAQPH010000005.1"/>
</dbReference>
<reference evidence="1" key="1">
    <citation type="submission" date="2020-03" db="EMBL/GenBank/DDBJ databases">
        <title>Genome of Pelagibius litoralis DSM 21314T.</title>
        <authorList>
            <person name="Wang G."/>
        </authorList>
    </citation>
    <scope>NUCLEOTIDE SEQUENCE</scope>
    <source>
        <strain evidence="1">DSM 21314</strain>
    </source>
</reference>
<gene>
    <name evidence="1" type="ORF">HBA54_07905</name>
</gene>
<protein>
    <submittedName>
        <fullName evidence="1">Sulfotransferase</fullName>
    </submittedName>
</protein>
<dbReference type="EMBL" id="JAAQPH010000005">
    <property type="protein sequence ID" value="NIA68515.1"/>
    <property type="molecule type" value="Genomic_DNA"/>
</dbReference>
<organism evidence="1 2">
    <name type="scientific">Pelagibius litoralis</name>
    <dbReference type="NCBI Taxonomy" id="374515"/>
    <lineage>
        <taxon>Bacteria</taxon>
        <taxon>Pseudomonadati</taxon>
        <taxon>Pseudomonadota</taxon>
        <taxon>Alphaproteobacteria</taxon>
        <taxon>Rhodospirillales</taxon>
        <taxon>Rhodovibrionaceae</taxon>
        <taxon>Pelagibius</taxon>
    </lineage>
</organism>
<dbReference type="Gene3D" id="3.40.50.300">
    <property type="entry name" value="P-loop containing nucleotide triphosphate hydrolases"/>
    <property type="match status" value="1"/>
</dbReference>
<sequence length="303" mass="34082">MTEATERLPILVLGLMPRTGTNLLGRLLGLHNDCTPGATLYEDCLVRGLPQMQAYIESVAESWQPHWPSHDRLDDLRRHLGDGLVSFLRSDAKMPGKRPVFKTPFVIGLELVDRFMPQLELLIVVRQGPAVVESGMRSFDWDFETASRRWGNAVAAVLAVSQRREAQGQPPLTLVRYEDLVTNTKAVLQRVFGKLALDPAGFDFDKLADFPVYGSSEQKAAEKNVHWKPVAKSADFDPLARAAHWPASAYERFDHLTQGLSTELGYHLPHRYSGAGIAAARQGIHDAKQWLPWRLQNLLRYRP</sequence>
<dbReference type="InterPro" id="IPR027417">
    <property type="entry name" value="P-loop_NTPase"/>
</dbReference>
<evidence type="ECO:0000313" key="1">
    <source>
        <dbReference type="EMBL" id="NIA68515.1"/>
    </source>
</evidence>
<dbReference type="AlphaFoldDB" id="A0A967C4D2"/>
<accession>A0A967C4D2</accession>
<dbReference type="Pfam" id="PF13469">
    <property type="entry name" value="Sulfotransfer_3"/>
    <property type="match status" value="1"/>
</dbReference>